<dbReference type="PANTHER" id="PTHR33048">
    <property type="entry name" value="PTH11-LIKE INTEGRAL MEMBRANE PROTEIN (AFU_ORTHOLOGUE AFUA_5G11245)"/>
    <property type="match status" value="1"/>
</dbReference>
<evidence type="ECO:0000313" key="10">
    <source>
        <dbReference type="Proteomes" id="UP001152607"/>
    </source>
</evidence>
<evidence type="ECO:0000256" key="4">
    <source>
        <dbReference type="ARBA" id="ARBA00023136"/>
    </source>
</evidence>
<comment type="similarity">
    <text evidence="5">Belongs to the SAT4 family.</text>
</comment>
<feature type="transmembrane region" description="Helical" evidence="7">
    <location>
        <begin position="57"/>
        <end position="80"/>
    </location>
</feature>
<dbReference type="InterPro" id="IPR049326">
    <property type="entry name" value="Rhodopsin_dom_fungi"/>
</dbReference>
<feature type="transmembrane region" description="Helical" evidence="7">
    <location>
        <begin position="100"/>
        <end position="126"/>
    </location>
</feature>
<dbReference type="OrthoDB" id="3934549at2759"/>
<feature type="transmembrane region" description="Helical" evidence="7">
    <location>
        <begin position="138"/>
        <end position="160"/>
    </location>
</feature>
<dbReference type="Proteomes" id="UP001152607">
    <property type="component" value="Unassembled WGS sequence"/>
</dbReference>
<evidence type="ECO:0000256" key="5">
    <source>
        <dbReference type="ARBA" id="ARBA00038359"/>
    </source>
</evidence>
<sequence>MPEGGELINGLPAEYWNESRVDVLIGASTFLIILTVVTIVLRFYARISSRAPLWWDDWFALATVPFALLNPVYDLVQIHYGFGRHQAVMVKTDPHRAEIFFFNLYIILIFYNVGLAIFKYSFLALYIRLFRVSTKLRYSCYVLGVLITMWSVSCVFAIVFRCRPVQANWDPTAGKCIPMRPVFLGQAIPTIIFDIIILLLPVRLVWAIQMPRPAKIGVLVVFVLGGLVAVISIVRLYVVLNTTEADVPWDYPTIGLWSAGEPITGLVCCSLPAYTPVLRRVLAHFKIGWSSMSQRTSRNKSKGPVSLIPSSVRTGRYQRSGKGSDTFELTETGHGDESLETRVDYGGHGTNHGNGGIRVLQEVDVQSHTKSTS</sequence>
<accession>A0A9W4URX7</accession>
<dbReference type="PANTHER" id="PTHR33048:SF47">
    <property type="entry name" value="INTEGRAL MEMBRANE PROTEIN-RELATED"/>
    <property type="match status" value="1"/>
</dbReference>
<evidence type="ECO:0000259" key="8">
    <source>
        <dbReference type="Pfam" id="PF20684"/>
    </source>
</evidence>
<evidence type="ECO:0000256" key="7">
    <source>
        <dbReference type="SAM" id="Phobius"/>
    </source>
</evidence>
<keyword evidence="2 7" id="KW-0812">Transmembrane</keyword>
<evidence type="ECO:0000256" key="3">
    <source>
        <dbReference type="ARBA" id="ARBA00022989"/>
    </source>
</evidence>
<feature type="region of interest" description="Disordered" evidence="6">
    <location>
        <begin position="315"/>
        <end position="338"/>
    </location>
</feature>
<reference evidence="9" key="1">
    <citation type="submission" date="2023-01" db="EMBL/GenBank/DDBJ databases">
        <authorList>
            <person name="Van Ghelder C."/>
            <person name="Rancurel C."/>
        </authorList>
    </citation>
    <scope>NUCLEOTIDE SEQUENCE</scope>
    <source>
        <strain evidence="9">CNCM I-4278</strain>
    </source>
</reference>
<name>A0A9W4URX7_9PLEO</name>
<protein>
    <recommendedName>
        <fullName evidence="8">Rhodopsin domain-containing protein</fullName>
    </recommendedName>
</protein>
<dbReference type="InterPro" id="IPR052337">
    <property type="entry name" value="SAT4-like"/>
</dbReference>
<organism evidence="9 10">
    <name type="scientific">Periconia digitata</name>
    <dbReference type="NCBI Taxonomy" id="1303443"/>
    <lineage>
        <taxon>Eukaryota</taxon>
        <taxon>Fungi</taxon>
        <taxon>Dikarya</taxon>
        <taxon>Ascomycota</taxon>
        <taxon>Pezizomycotina</taxon>
        <taxon>Dothideomycetes</taxon>
        <taxon>Pleosporomycetidae</taxon>
        <taxon>Pleosporales</taxon>
        <taxon>Massarineae</taxon>
        <taxon>Periconiaceae</taxon>
        <taxon>Periconia</taxon>
    </lineage>
</organism>
<dbReference type="AlphaFoldDB" id="A0A9W4URX7"/>
<keyword evidence="3 7" id="KW-1133">Transmembrane helix</keyword>
<gene>
    <name evidence="9" type="ORF">PDIGIT_LOCUS14228</name>
</gene>
<keyword evidence="10" id="KW-1185">Reference proteome</keyword>
<dbReference type="GO" id="GO:0016020">
    <property type="term" value="C:membrane"/>
    <property type="evidence" value="ECO:0007669"/>
    <property type="project" value="UniProtKB-SubCell"/>
</dbReference>
<comment type="subcellular location">
    <subcellularLocation>
        <location evidence="1">Membrane</location>
        <topology evidence="1">Multi-pass membrane protein</topology>
    </subcellularLocation>
</comment>
<dbReference type="EMBL" id="CAOQHR010000011">
    <property type="protein sequence ID" value="CAI6341040.1"/>
    <property type="molecule type" value="Genomic_DNA"/>
</dbReference>
<comment type="caution">
    <text evidence="9">The sequence shown here is derived from an EMBL/GenBank/DDBJ whole genome shotgun (WGS) entry which is preliminary data.</text>
</comment>
<feature type="domain" description="Rhodopsin" evidence="8">
    <location>
        <begin position="41"/>
        <end position="280"/>
    </location>
</feature>
<evidence type="ECO:0000256" key="1">
    <source>
        <dbReference type="ARBA" id="ARBA00004141"/>
    </source>
</evidence>
<feature type="transmembrane region" description="Helical" evidence="7">
    <location>
        <begin position="218"/>
        <end position="238"/>
    </location>
</feature>
<keyword evidence="4 7" id="KW-0472">Membrane</keyword>
<feature type="transmembrane region" description="Helical" evidence="7">
    <location>
        <begin position="187"/>
        <end position="206"/>
    </location>
</feature>
<evidence type="ECO:0000313" key="9">
    <source>
        <dbReference type="EMBL" id="CAI6341040.1"/>
    </source>
</evidence>
<feature type="transmembrane region" description="Helical" evidence="7">
    <location>
        <begin position="23"/>
        <end position="45"/>
    </location>
</feature>
<evidence type="ECO:0000256" key="2">
    <source>
        <dbReference type="ARBA" id="ARBA00022692"/>
    </source>
</evidence>
<proteinExistence type="inferred from homology"/>
<dbReference type="Pfam" id="PF20684">
    <property type="entry name" value="Fung_rhodopsin"/>
    <property type="match status" value="1"/>
</dbReference>
<evidence type="ECO:0000256" key="6">
    <source>
        <dbReference type="SAM" id="MobiDB-lite"/>
    </source>
</evidence>